<protein>
    <submittedName>
        <fullName evidence="1">Kinase</fullName>
    </submittedName>
</protein>
<reference evidence="1" key="1">
    <citation type="submission" date="2022-12" db="EMBL/GenBank/DDBJ databases">
        <title>Reference genome sequencing for broad-spectrum identification of bacterial and archaeal isolates by mass spectrometry.</title>
        <authorList>
            <person name="Sekiguchi Y."/>
            <person name="Tourlousse D.M."/>
        </authorList>
    </citation>
    <scope>NUCLEOTIDE SEQUENCE</scope>
    <source>
        <strain evidence="1">14</strain>
    </source>
</reference>
<proteinExistence type="predicted"/>
<accession>A0A9W6CTD6</accession>
<dbReference type="SUPFAM" id="SSF52540">
    <property type="entry name" value="P-loop containing nucleoside triphosphate hydrolases"/>
    <property type="match status" value="1"/>
</dbReference>
<dbReference type="Proteomes" id="UP001144396">
    <property type="component" value="Unassembled WGS sequence"/>
</dbReference>
<dbReference type="GO" id="GO:0016301">
    <property type="term" value="F:kinase activity"/>
    <property type="evidence" value="ECO:0007669"/>
    <property type="project" value="UniProtKB-KW"/>
</dbReference>
<gene>
    <name evidence="1" type="ORF">ARHIZOSPH14_02190</name>
</gene>
<dbReference type="PANTHER" id="PTHR37807">
    <property type="entry name" value="OS07G0160300 PROTEIN"/>
    <property type="match status" value="1"/>
</dbReference>
<dbReference type="AlphaFoldDB" id="A0A9W6CTD6"/>
<evidence type="ECO:0000313" key="1">
    <source>
        <dbReference type="EMBL" id="GLI25977.1"/>
    </source>
</evidence>
<dbReference type="Gene3D" id="3.40.50.300">
    <property type="entry name" value="P-loop containing nucleotide triphosphate hydrolases"/>
    <property type="match status" value="1"/>
</dbReference>
<keyword evidence="2" id="KW-1185">Reference proteome</keyword>
<dbReference type="Pfam" id="PF13671">
    <property type="entry name" value="AAA_33"/>
    <property type="match status" value="1"/>
</dbReference>
<keyword evidence="1" id="KW-0418">Kinase</keyword>
<comment type="caution">
    <text evidence="1">The sequence shown here is derived from an EMBL/GenBank/DDBJ whole genome shotgun (WGS) entry which is preliminary data.</text>
</comment>
<dbReference type="RefSeq" id="WP_281881978.1">
    <property type="nucleotide sequence ID" value="NZ_BSDP01000001.1"/>
</dbReference>
<sequence>MTDAVEVPEAREFDELRVPRLIAMAGLPGAGKSTIAEVLGGRLGAPVVSVDPIESAILRAGIAAEQPTGLAAYLVAETIAEGVLASGRTVIVDAVNAVESARLQWRDLAVRCGVQLRVIEVVCSDEELHRDRLVSRTRNLPHLDEVTWRAVEQSVEGYQPWAGPAAALPRVTLDTVDALGVNVDEAFAFLDD</sequence>
<name>A0A9W6CTD6_9MICO</name>
<organism evidence="1 2">
    <name type="scientific">Agromyces rhizosphaerae</name>
    <dbReference type="NCBI Taxonomy" id="88374"/>
    <lineage>
        <taxon>Bacteria</taxon>
        <taxon>Bacillati</taxon>
        <taxon>Actinomycetota</taxon>
        <taxon>Actinomycetes</taxon>
        <taxon>Micrococcales</taxon>
        <taxon>Microbacteriaceae</taxon>
        <taxon>Agromyces</taxon>
    </lineage>
</organism>
<keyword evidence="1" id="KW-0808">Transferase</keyword>
<dbReference type="InterPro" id="IPR027417">
    <property type="entry name" value="P-loop_NTPase"/>
</dbReference>
<dbReference type="PANTHER" id="PTHR37807:SF3">
    <property type="entry name" value="OS07G0160300 PROTEIN"/>
    <property type="match status" value="1"/>
</dbReference>
<evidence type="ECO:0000313" key="2">
    <source>
        <dbReference type="Proteomes" id="UP001144396"/>
    </source>
</evidence>
<dbReference type="EMBL" id="BSDP01000001">
    <property type="protein sequence ID" value="GLI25977.1"/>
    <property type="molecule type" value="Genomic_DNA"/>
</dbReference>